<dbReference type="SUPFAM" id="SSF52540">
    <property type="entry name" value="P-loop containing nucleoside triphosphate hydrolases"/>
    <property type="match status" value="1"/>
</dbReference>
<reference evidence="3 4" key="1">
    <citation type="submission" date="2017-02" db="EMBL/GenBank/DDBJ databases">
        <title>Differentiating clades of botulinum-neurotoxin-producing Clostridia with a simple, multiplex PCR assay.</title>
        <authorList>
            <person name="Williamson C.H.D."/>
            <person name="Vazquez A."/>
            <person name="Hill K."/>
            <person name="Smith T.J."/>
            <person name="Nottingham R."/>
            <person name="Stone N.E."/>
            <person name="Sobek C.J."/>
            <person name="Cocking J.H."/>
            <person name="Fernandez R.A."/>
            <person name="Caballero P.A."/>
            <person name="Leiser O.P."/>
            <person name="Keim P."/>
            <person name="Sahl J.W."/>
        </authorList>
    </citation>
    <scope>NUCLEOTIDE SEQUENCE [LARGE SCALE GENOMIC DNA]</scope>
    <source>
        <strain evidence="3 4">CLS_DGF_0088_06</strain>
    </source>
</reference>
<dbReference type="CDD" id="cd01026">
    <property type="entry name" value="TOPRIM_OLD"/>
    <property type="match status" value="1"/>
</dbReference>
<sequence length="704" mass="82775">MKLAKMNIKNYRQFEDETIFYDDNLTILAGANNSGKTSLVELYKNIFIKKDKNFSIEDMPIRKVYQDANKLLDIIVKVYKDTINKEEFFNELNDIFLKGTSGESDKNLQLIQGIVVDIEVSYGDEEKISRFSDYLMELECQNRSFYFRYALELNGKKLYNTFRGNFSKLENRIKDYLNSEKEKEEDKKIILRDFILKQCNLCFQENYYYCNSTYTITLPMKLAEFKDLFNCNYISATRELNDQKEDENYSISKEMLSILKLDENWEAVIEGMPENITQLINDADVKKSIESSSIKGLKNTIRDISETTDGNVGEMSLSINIDDDDLMLFLTRAIETRYEHNDIYLKEASQGLGFSNWIYIYLKLEKFCKAVKKEIVNFFIIEEPEAHMHPHMQRALIKHLNSSYCEKEIQGIITTHSNELVRASELEKIRVIRQAEPFINKIYDMDYFKTYVLSNEEERNFFNLLFSINYSDLIFSNKIIMYEGDTEKLFIEALLKNDVFPELANQYISYVQVGGAYAHKYKKLINYLRIKTLIITDVDYCKTITSKNNILKAETENGCIKSFYKDDICTKDIQKKKVTIYDIYNWIQPEDGQVYVQFQRPEDNYARTLEEAMLCKYLKMSLSDYKTRTEWNQIKEEKKLKFSIPAKSEEEKKDGATEKSFNIRDIVQATGGSKADFMYSVILNKKEADMLPFYIKEGLGWLQK</sequence>
<dbReference type="EMBL" id="MWJJ01000001">
    <property type="protein sequence ID" value="OSB19393.1"/>
    <property type="molecule type" value="Genomic_DNA"/>
</dbReference>
<dbReference type="InterPro" id="IPR051396">
    <property type="entry name" value="Bact_Antivir_Def_Nuclease"/>
</dbReference>
<evidence type="ECO:0008006" key="5">
    <source>
        <dbReference type="Google" id="ProtNLM"/>
    </source>
</evidence>
<evidence type="ECO:0000313" key="4">
    <source>
        <dbReference type="Proteomes" id="UP000193911"/>
    </source>
</evidence>
<proteinExistence type="predicted"/>
<dbReference type="AlphaFoldDB" id="A0ABD6S5N4"/>
<dbReference type="RefSeq" id="WP_085333528.1">
    <property type="nucleotide sequence ID" value="NZ_MWJJ01000001.1"/>
</dbReference>
<dbReference type="PANTHER" id="PTHR43581">
    <property type="entry name" value="ATP/GTP PHOSPHATASE"/>
    <property type="match status" value="1"/>
</dbReference>
<dbReference type="InterPro" id="IPR034139">
    <property type="entry name" value="TOPRIM_OLD"/>
</dbReference>
<dbReference type="Pfam" id="PF13175">
    <property type="entry name" value="AAA_15"/>
    <property type="match status" value="1"/>
</dbReference>
<feature type="domain" description="OLD protein-like TOPRIM" evidence="2">
    <location>
        <begin position="474"/>
        <end position="539"/>
    </location>
</feature>
<dbReference type="InterPro" id="IPR027417">
    <property type="entry name" value="P-loop_NTPase"/>
</dbReference>
<dbReference type="InterPro" id="IPR041685">
    <property type="entry name" value="AAA_GajA/Old/RecF-like"/>
</dbReference>
<evidence type="ECO:0000259" key="1">
    <source>
        <dbReference type="Pfam" id="PF13175"/>
    </source>
</evidence>
<evidence type="ECO:0000313" key="3">
    <source>
        <dbReference type="EMBL" id="OSB19393.1"/>
    </source>
</evidence>
<name>A0ABD6S5N4_CLOSG</name>
<dbReference type="Proteomes" id="UP000193911">
    <property type="component" value="Unassembled WGS sequence"/>
</dbReference>
<organism evidence="3 4">
    <name type="scientific">Clostridium sporogenes</name>
    <dbReference type="NCBI Taxonomy" id="1509"/>
    <lineage>
        <taxon>Bacteria</taxon>
        <taxon>Bacillati</taxon>
        <taxon>Bacillota</taxon>
        <taxon>Clostridia</taxon>
        <taxon>Eubacteriales</taxon>
        <taxon>Clostridiaceae</taxon>
        <taxon>Clostridium</taxon>
    </lineage>
</organism>
<comment type="caution">
    <text evidence="3">The sequence shown here is derived from an EMBL/GenBank/DDBJ whole genome shotgun (WGS) entry which is preliminary data.</text>
</comment>
<accession>A0ABD6S5N4</accession>
<dbReference type="Gene3D" id="3.40.50.300">
    <property type="entry name" value="P-loop containing nucleotide triphosphate hydrolases"/>
    <property type="match status" value="2"/>
</dbReference>
<dbReference type="PANTHER" id="PTHR43581:SF4">
    <property type="entry name" value="ATP_GTP PHOSPHATASE"/>
    <property type="match status" value="1"/>
</dbReference>
<evidence type="ECO:0000259" key="2">
    <source>
        <dbReference type="Pfam" id="PF20469"/>
    </source>
</evidence>
<protein>
    <recommendedName>
        <fullName evidence="5">ATP-dependent endonuclease</fullName>
    </recommendedName>
</protein>
<gene>
    <name evidence="3" type="ORF">B2H94_09940</name>
</gene>
<feature type="domain" description="Endonuclease GajA/Old nuclease/RecF-like AAA" evidence="1">
    <location>
        <begin position="1"/>
        <end position="421"/>
    </location>
</feature>
<dbReference type="Pfam" id="PF20469">
    <property type="entry name" value="OLD-like_TOPRIM"/>
    <property type="match status" value="1"/>
</dbReference>